<reference evidence="2 3" key="1">
    <citation type="submission" date="2017-09" db="EMBL/GenBank/DDBJ databases">
        <authorList>
            <person name="Ehlers B."/>
            <person name="Leendertz F.H."/>
        </authorList>
    </citation>
    <scope>NUCLEOTIDE SEQUENCE [LARGE SCALE GENOMIC DNA]</scope>
    <source>
        <strain evidence="2 3">Nm42</strain>
    </source>
</reference>
<accession>A0A286AJW9</accession>
<sequence>MLIGCAARWGMEDTWAYSFLGRYRVLKTMSQRFERYTLHIMDVPGFAGIRIHSGNTAKNTQGCVFVGGAIAENMVINSRNELVLLERKVFPLLDDHQAVFITIE</sequence>
<dbReference type="Pfam" id="PF18925">
    <property type="entry name" value="DUF5675"/>
    <property type="match status" value="1"/>
</dbReference>
<dbReference type="EMBL" id="OCMU01000003">
    <property type="protein sequence ID" value="SOD22176.1"/>
    <property type="molecule type" value="Genomic_DNA"/>
</dbReference>
<proteinExistence type="predicted"/>
<feature type="domain" description="DUF5675" evidence="1">
    <location>
        <begin position="21"/>
        <end position="86"/>
    </location>
</feature>
<evidence type="ECO:0000313" key="2">
    <source>
        <dbReference type="EMBL" id="SOD22176.1"/>
    </source>
</evidence>
<name>A0A286AJW9_9PROT</name>
<dbReference type="AlphaFoldDB" id="A0A286AJW9"/>
<evidence type="ECO:0000259" key="1">
    <source>
        <dbReference type="Pfam" id="PF18925"/>
    </source>
</evidence>
<protein>
    <recommendedName>
        <fullName evidence="1">DUF5675 domain-containing protein</fullName>
    </recommendedName>
</protein>
<dbReference type="InterPro" id="IPR043732">
    <property type="entry name" value="DUF5675"/>
</dbReference>
<gene>
    <name evidence="2" type="ORF">SAMN06297164_3380</name>
</gene>
<dbReference type="RefSeq" id="WP_097107315.1">
    <property type="nucleotide sequence ID" value="NZ_OCMU01000003.1"/>
</dbReference>
<organism evidence="2 3">
    <name type="scientific">Nitrosomonas ureae</name>
    <dbReference type="NCBI Taxonomy" id="44577"/>
    <lineage>
        <taxon>Bacteria</taxon>
        <taxon>Pseudomonadati</taxon>
        <taxon>Pseudomonadota</taxon>
        <taxon>Betaproteobacteria</taxon>
        <taxon>Nitrosomonadales</taxon>
        <taxon>Nitrosomonadaceae</taxon>
        <taxon>Nitrosomonas</taxon>
    </lineage>
</organism>
<dbReference type="Proteomes" id="UP000219335">
    <property type="component" value="Unassembled WGS sequence"/>
</dbReference>
<evidence type="ECO:0000313" key="3">
    <source>
        <dbReference type="Proteomes" id="UP000219335"/>
    </source>
</evidence>